<dbReference type="GO" id="GO:0043137">
    <property type="term" value="P:DNA replication, removal of RNA primer"/>
    <property type="evidence" value="ECO:0007669"/>
    <property type="project" value="TreeGrafter"/>
</dbReference>
<dbReference type="GO" id="GO:0000287">
    <property type="term" value="F:magnesium ion binding"/>
    <property type="evidence" value="ECO:0007669"/>
    <property type="project" value="InterPro"/>
</dbReference>
<dbReference type="Pfam" id="PF00075">
    <property type="entry name" value="RNase_H"/>
    <property type="match status" value="1"/>
</dbReference>
<protein>
    <recommendedName>
        <fullName evidence="3">ribonuclease H</fullName>
        <ecNumber evidence="3">3.1.26.4</ecNumber>
    </recommendedName>
</protein>
<comment type="catalytic activity">
    <reaction evidence="1">
        <text>Endonucleolytic cleavage to 5'-phosphomonoester.</text>
        <dbReference type="EC" id="3.1.26.4"/>
    </reaction>
</comment>
<keyword evidence="4" id="KW-0540">Nuclease</keyword>
<proteinExistence type="inferred from homology"/>
<dbReference type="PIRSF" id="PIRSF036852">
    <property type="entry name" value="Ribonuclease_H1_euk"/>
    <property type="match status" value="1"/>
</dbReference>
<keyword evidence="5" id="KW-0479">Metal-binding</keyword>
<feature type="region of interest" description="Disordered" evidence="8">
    <location>
        <begin position="1"/>
        <end position="83"/>
    </location>
</feature>
<evidence type="ECO:0000256" key="6">
    <source>
        <dbReference type="ARBA" id="ARBA00022759"/>
    </source>
</evidence>
<reference evidence="10 11" key="1">
    <citation type="submission" date="2016-07" db="EMBL/GenBank/DDBJ databases">
        <title>Pervasive Adenine N6-methylation of Active Genes in Fungi.</title>
        <authorList>
            <consortium name="DOE Joint Genome Institute"/>
            <person name="Mondo S.J."/>
            <person name="Dannebaum R.O."/>
            <person name="Kuo R.C."/>
            <person name="Labutti K."/>
            <person name="Haridas S."/>
            <person name="Kuo A."/>
            <person name="Salamov A."/>
            <person name="Ahrendt S.R."/>
            <person name="Lipzen A."/>
            <person name="Sullivan W."/>
            <person name="Andreopoulos W.B."/>
            <person name="Clum A."/>
            <person name="Lindquist E."/>
            <person name="Daum C."/>
            <person name="Ramamoorthy G.K."/>
            <person name="Gryganskyi A."/>
            <person name="Culley D."/>
            <person name="Magnuson J.K."/>
            <person name="James T.Y."/>
            <person name="O'Malley M.A."/>
            <person name="Stajich J.E."/>
            <person name="Spatafora J.W."/>
            <person name="Visel A."/>
            <person name="Grigoriev I.V."/>
        </authorList>
    </citation>
    <scope>NUCLEOTIDE SEQUENCE [LARGE SCALE GENOMIC DNA]</scope>
    <source>
        <strain evidence="10 11">JEL800</strain>
    </source>
</reference>
<dbReference type="PANTHER" id="PTHR10642:SF26">
    <property type="entry name" value="RIBONUCLEASE H1"/>
    <property type="match status" value="1"/>
</dbReference>
<keyword evidence="11" id="KW-1185">Reference proteome</keyword>
<feature type="compositionally biased region" description="Polar residues" evidence="8">
    <location>
        <begin position="67"/>
        <end position="80"/>
    </location>
</feature>
<dbReference type="GO" id="GO:0003676">
    <property type="term" value="F:nucleic acid binding"/>
    <property type="evidence" value="ECO:0007669"/>
    <property type="project" value="InterPro"/>
</dbReference>
<dbReference type="InterPro" id="IPR002156">
    <property type="entry name" value="RNaseH_domain"/>
</dbReference>
<feature type="domain" description="RNase H type-1" evidence="9">
    <location>
        <begin position="85"/>
        <end position="233"/>
    </location>
</feature>
<dbReference type="InterPro" id="IPR017067">
    <property type="entry name" value="RNase_H1_euk"/>
</dbReference>
<evidence type="ECO:0000256" key="4">
    <source>
        <dbReference type="ARBA" id="ARBA00022722"/>
    </source>
</evidence>
<feature type="compositionally biased region" description="Polar residues" evidence="8">
    <location>
        <begin position="43"/>
        <end position="57"/>
    </location>
</feature>
<dbReference type="STRING" id="329046.A0A1Y2B5J9"/>
<dbReference type="SUPFAM" id="SSF53098">
    <property type="entry name" value="Ribonuclease H-like"/>
    <property type="match status" value="1"/>
</dbReference>
<dbReference type="Proteomes" id="UP000193642">
    <property type="component" value="Unassembled WGS sequence"/>
</dbReference>
<comment type="similarity">
    <text evidence="2">Belongs to the RNase H family.</text>
</comment>
<gene>
    <name evidence="10" type="ORF">BCR33DRAFT_666386</name>
</gene>
<keyword evidence="6" id="KW-0255">Endonuclease</keyword>
<evidence type="ECO:0000256" key="1">
    <source>
        <dbReference type="ARBA" id="ARBA00000077"/>
    </source>
</evidence>
<dbReference type="Gene3D" id="3.30.420.10">
    <property type="entry name" value="Ribonuclease H-like superfamily/Ribonuclease H"/>
    <property type="match status" value="1"/>
</dbReference>
<evidence type="ECO:0000259" key="9">
    <source>
        <dbReference type="PROSITE" id="PS50879"/>
    </source>
</evidence>
<organism evidence="10 11">
    <name type="scientific">Rhizoclosmatium globosum</name>
    <dbReference type="NCBI Taxonomy" id="329046"/>
    <lineage>
        <taxon>Eukaryota</taxon>
        <taxon>Fungi</taxon>
        <taxon>Fungi incertae sedis</taxon>
        <taxon>Chytridiomycota</taxon>
        <taxon>Chytridiomycota incertae sedis</taxon>
        <taxon>Chytridiomycetes</taxon>
        <taxon>Chytridiales</taxon>
        <taxon>Chytriomycetaceae</taxon>
        <taxon>Rhizoclosmatium</taxon>
    </lineage>
</organism>
<accession>A0A1Y2B5J9</accession>
<evidence type="ECO:0000256" key="3">
    <source>
        <dbReference type="ARBA" id="ARBA00012180"/>
    </source>
</evidence>
<name>A0A1Y2B5J9_9FUNG</name>
<dbReference type="EMBL" id="MCGO01000084">
    <property type="protein sequence ID" value="ORY30112.1"/>
    <property type="molecule type" value="Genomic_DNA"/>
</dbReference>
<keyword evidence="7" id="KW-0378">Hydrolase</keyword>
<evidence type="ECO:0000256" key="8">
    <source>
        <dbReference type="SAM" id="MobiDB-lite"/>
    </source>
</evidence>
<evidence type="ECO:0000256" key="2">
    <source>
        <dbReference type="ARBA" id="ARBA00005300"/>
    </source>
</evidence>
<evidence type="ECO:0000313" key="10">
    <source>
        <dbReference type="EMBL" id="ORY30112.1"/>
    </source>
</evidence>
<sequence>MAANLDANKGTSFAAESVVGVKRRAEDSTQQQKKQRTSTSASVSIKPSTNTHSSTRLLSIDSLKPVTATTPSNNSDSEQPQIKGITQRITVYTDGACSGNGQRHARGGIGVFFGDGDPRNISEPLPGPVQTNNRAELLAVIRALRACPPNAAITIKTDSTYVRKGITEWISNWLRNNWKNAKGDPVVNKDLWEELVVEMNARNRDGVKNEYIKAHAGMWGNDQADQLAVEGARRH</sequence>
<dbReference type="GO" id="GO:0004523">
    <property type="term" value="F:RNA-DNA hybrid ribonuclease activity"/>
    <property type="evidence" value="ECO:0007669"/>
    <property type="project" value="UniProtKB-EC"/>
</dbReference>
<dbReference type="InterPro" id="IPR036397">
    <property type="entry name" value="RNaseH_sf"/>
</dbReference>
<evidence type="ECO:0000313" key="11">
    <source>
        <dbReference type="Proteomes" id="UP000193642"/>
    </source>
</evidence>
<dbReference type="InterPro" id="IPR012337">
    <property type="entry name" value="RNaseH-like_sf"/>
</dbReference>
<dbReference type="OrthoDB" id="407198at2759"/>
<dbReference type="PROSITE" id="PS50879">
    <property type="entry name" value="RNASE_H_1"/>
    <property type="match status" value="1"/>
</dbReference>
<dbReference type="FunFam" id="3.30.420.10:FF:000115">
    <property type="entry name" value="Ribonuclease H"/>
    <property type="match status" value="1"/>
</dbReference>
<dbReference type="PANTHER" id="PTHR10642">
    <property type="entry name" value="RIBONUCLEASE H1"/>
    <property type="match status" value="1"/>
</dbReference>
<dbReference type="CDD" id="cd09280">
    <property type="entry name" value="RNase_HI_eukaryote_like"/>
    <property type="match status" value="1"/>
</dbReference>
<evidence type="ECO:0000256" key="5">
    <source>
        <dbReference type="ARBA" id="ARBA00022723"/>
    </source>
</evidence>
<feature type="compositionally biased region" description="Low complexity" evidence="8">
    <location>
        <begin position="28"/>
        <end position="42"/>
    </location>
</feature>
<dbReference type="InterPro" id="IPR050092">
    <property type="entry name" value="RNase_H"/>
</dbReference>
<dbReference type="EC" id="3.1.26.4" evidence="3"/>
<dbReference type="AlphaFoldDB" id="A0A1Y2B5J9"/>
<comment type="caution">
    <text evidence="10">The sequence shown here is derived from an EMBL/GenBank/DDBJ whole genome shotgun (WGS) entry which is preliminary data.</text>
</comment>
<evidence type="ECO:0000256" key="7">
    <source>
        <dbReference type="ARBA" id="ARBA00022801"/>
    </source>
</evidence>